<name>A0A8K0SEC3_9HYPO</name>
<proteinExistence type="predicted"/>
<dbReference type="GO" id="GO:0000981">
    <property type="term" value="F:DNA-binding transcription factor activity, RNA polymerase II-specific"/>
    <property type="evidence" value="ECO:0007669"/>
    <property type="project" value="InterPro"/>
</dbReference>
<dbReference type="AlphaFoldDB" id="A0A8K0SEC3"/>
<evidence type="ECO:0000256" key="3">
    <source>
        <dbReference type="ARBA" id="ARBA00023015"/>
    </source>
</evidence>
<dbReference type="PROSITE" id="PS50048">
    <property type="entry name" value="ZN2_CY6_FUNGAL_2"/>
    <property type="match status" value="1"/>
</dbReference>
<feature type="domain" description="Zn(2)-C6 fungal-type" evidence="8">
    <location>
        <begin position="12"/>
        <end position="42"/>
    </location>
</feature>
<evidence type="ECO:0000256" key="2">
    <source>
        <dbReference type="ARBA" id="ARBA00022723"/>
    </source>
</evidence>
<dbReference type="EMBL" id="JAGPNK010000013">
    <property type="protein sequence ID" value="KAH7309681.1"/>
    <property type="molecule type" value="Genomic_DNA"/>
</dbReference>
<keyword evidence="10" id="KW-1185">Reference proteome</keyword>
<dbReference type="InterPro" id="IPR050815">
    <property type="entry name" value="TF_fung"/>
</dbReference>
<evidence type="ECO:0000256" key="1">
    <source>
        <dbReference type="ARBA" id="ARBA00004123"/>
    </source>
</evidence>
<accession>A0A8K0SEC3</accession>
<keyword evidence="3" id="KW-0805">Transcription regulation</keyword>
<dbReference type="PANTHER" id="PTHR47338:SF3">
    <property type="entry name" value="C6 FINGER DOMAIN TRANSCRIPTION FACTOR DBAA-RELATED"/>
    <property type="match status" value="1"/>
</dbReference>
<dbReference type="Proteomes" id="UP000813444">
    <property type="component" value="Unassembled WGS sequence"/>
</dbReference>
<evidence type="ECO:0000259" key="8">
    <source>
        <dbReference type="PROSITE" id="PS50048"/>
    </source>
</evidence>
<dbReference type="SUPFAM" id="SSF57701">
    <property type="entry name" value="Zn2/Cys6 DNA-binding domain"/>
    <property type="match status" value="1"/>
</dbReference>
<dbReference type="GO" id="GO:0008270">
    <property type="term" value="F:zinc ion binding"/>
    <property type="evidence" value="ECO:0007669"/>
    <property type="project" value="InterPro"/>
</dbReference>
<dbReference type="CDD" id="cd12148">
    <property type="entry name" value="fungal_TF_MHR"/>
    <property type="match status" value="1"/>
</dbReference>
<keyword evidence="4" id="KW-0238">DNA-binding</keyword>
<dbReference type="PANTHER" id="PTHR47338">
    <property type="entry name" value="ZN(II)2CYS6 TRANSCRIPTION FACTOR (EUROFUNG)-RELATED"/>
    <property type="match status" value="1"/>
</dbReference>
<comment type="caution">
    <text evidence="9">The sequence shown here is derived from an EMBL/GenBank/DDBJ whole genome shotgun (WGS) entry which is preliminary data.</text>
</comment>
<evidence type="ECO:0000313" key="9">
    <source>
        <dbReference type="EMBL" id="KAH7309681.1"/>
    </source>
</evidence>
<dbReference type="InterPro" id="IPR001138">
    <property type="entry name" value="Zn2Cys6_DnaBD"/>
</dbReference>
<feature type="region of interest" description="Disordered" evidence="7">
    <location>
        <begin position="168"/>
        <end position="188"/>
    </location>
</feature>
<evidence type="ECO:0000313" key="10">
    <source>
        <dbReference type="Proteomes" id="UP000813444"/>
    </source>
</evidence>
<keyword evidence="6" id="KW-0539">Nucleus</keyword>
<gene>
    <name evidence="9" type="ORF">B0I35DRAFT_440454</name>
</gene>
<dbReference type="PROSITE" id="PS00463">
    <property type="entry name" value="ZN2_CY6_FUNGAL_1"/>
    <property type="match status" value="1"/>
</dbReference>
<dbReference type="SMART" id="SM00906">
    <property type="entry name" value="Fungal_trans"/>
    <property type="match status" value="1"/>
</dbReference>
<dbReference type="GO" id="GO:0003677">
    <property type="term" value="F:DNA binding"/>
    <property type="evidence" value="ECO:0007669"/>
    <property type="project" value="UniProtKB-KW"/>
</dbReference>
<feature type="region of interest" description="Disordered" evidence="7">
    <location>
        <begin position="70"/>
        <end position="118"/>
    </location>
</feature>
<dbReference type="GO" id="GO:0006351">
    <property type="term" value="P:DNA-templated transcription"/>
    <property type="evidence" value="ECO:0007669"/>
    <property type="project" value="InterPro"/>
</dbReference>
<evidence type="ECO:0000256" key="6">
    <source>
        <dbReference type="ARBA" id="ARBA00023242"/>
    </source>
</evidence>
<dbReference type="InterPro" id="IPR036864">
    <property type="entry name" value="Zn2-C6_fun-type_DNA-bd_sf"/>
</dbReference>
<feature type="compositionally biased region" description="Low complexity" evidence="7">
    <location>
        <begin position="174"/>
        <end position="188"/>
    </location>
</feature>
<dbReference type="GO" id="GO:0005634">
    <property type="term" value="C:nucleus"/>
    <property type="evidence" value="ECO:0007669"/>
    <property type="project" value="UniProtKB-SubCell"/>
</dbReference>
<evidence type="ECO:0000256" key="4">
    <source>
        <dbReference type="ARBA" id="ARBA00023125"/>
    </source>
</evidence>
<comment type="subcellular location">
    <subcellularLocation>
        <location evidence="1">Nucleus</location>
    </subcellularLocation>
</comment>
<organism evidence="9 10">
    <name type="scientific">Stachybotrys elegans</name>
    <dbReference type="NCBI Taxonomy" id="80388"/>
    <lineage>
        <taxon>Eukaryota</taxon>
        <taxon>Fungi</taxon>
        <taxon>Dikarya</taxon>
        <taxon>Ascomycota</taxon>
        <taxon>Pezizomycotina</taxon>
        <taxon>Sordariomycetes</taxon>
        <taxon>Hypocreomycetidae</taxon>
        <taxon>Hypocreales</taxon>
        <taxon>Stachybotryaceae</taxon>
        <taxon>Stachybotrys</taxon>
    </lineage>
</organism>
<dbReference type="InterPro" id="IPR007219">
    <property type="entry name" value="XnlR_reg_dom"/>
</dbReference>
<keyword evidence="5" id="KW-0804">Transcription</keyword>
<dbReference type="Pfam" id="PF04082">
    <property type="entry name" value="Fungal_trans"/>
    <property type="match status" value="1"/>
</dbReference>
<dbReference type="CDD" id="cd00067">
    <property type="entry name" value="GAL4"/>
    <property type="match status" value="1"/>
</dbReference>
<evidence type="ECO:0000256" key="5">
    <source>
        <dbReference type="ARBA" id="ARBA00023163"/>
    </source>
</evidence>
<dbReference type="Pfam" id="PF00172">
    <property type="entry name" value="Zn_clus"/>
    <property type="match status" value="1"/>
</dbReference>
<dbReference type="SMART" id="SM00066">
    <property type="entry name" value="GAL4"/>
    <property type="match status" value="1"/>
</dbReference>
<protein>
    <submittedName>
        <fullName evidence="9">Fungal-specific transcription factor domain-containing protein</fullName>
    </submittedName>
</protein>
<feature type="compositionally biased region" description="Polar residues" evidence="7">
    <location>
        <begin position="73"/>
        <end position="89"/>
    </location>
</feature>
<reference evidence="9" key="1">
    <citation type="journal article" date="2021" name="Nat. Commun.">
        <title>Genetic determinants of endophytism in the Arabidopsis root mycobiome.</title>
        <authorList>
            <person name="Mesny F."/>
            <person name="Miyauchi S."/>
            <person name="Thiergart T."/>
            <person name="Pickel B."/>
            <person name="Atanasova L."/>
            <person name="Karlsson M."/>
            <person name="Huettel B."/>
            <person name="Barry K.W."/>
            <person name="Haridas S."/>
            <person name="Chen C."/>
            <person name="Bauer D."/>
            <person name="Andreopoulos W."/>
            <person name="Pangilinan J."/>
            <person name="LaButti K."/>
            <person name="Riley R."/>
            <person name="Lipzen A."/>
            <person name="Clum A."/>
            <person name="Drula E."/>
            <person name="Henrissat B."/>
            <person name="Kohler A."/>
            <person name="Grigoriev I.V."/>
            <person name="Martin F.M."/>
            <person name="Hacquard S."/>
        </authorList>
    </citation>
    <scope>NUCLEOTIDE SEQUENCE</scope>
    <source>
        <strain evidence="9">MPI-CAGE-CH-0235</strain>
    </source>
</reference>
<dbReference type="Gene3D" id="4.10.240.10">
    <property type="entry name" value="Zn(2)-C6 fungal-type DNA-binding domain"/>
    <property type="match status" value="1"/>
</dbReference>
<keyword evidence="2" id="KW-0479">Metal-binding</keyword>
<evidence type="ECO:0000256" key="7">
    <source>
        <dbReference type="SAM" id="MobiDB-lite"/>
    </source>
</evidence>
<sequence length="624" mass="69939">MDSNKDGPSRLTCENCRERKVKCNRQYPECSRCSRLGYQCTYRNRMSHRASQSAIINKLEERVREAEARLAMQTASNAAEASNPGSVRESSQSQPATSTSPASTAPSDPTPTAGVPDKNLTLDQYSEFEMSDFEFGSLDNAAYKSIFDQIQSSDMEIEDPINEWQTYIDPLPTPSSQAPRPPSSLRLSSQPIAPPSITSQSILSQDLSTLHQLFFDSYFVVIPILSKQRFYRELRLYPNSGAVKSLSYSIALLAITISESHKHLENSFYTKARRYINECDIEETGGPCSTINLLQALLFLTRYEVGMQKCAQSYLTLARASHLVKILRLDQIDRGGGSSPIENTAPYVTLPEMHDHLELEERRRCFWAWYLLEGYSGVHTGRPTMQDDATIFVSLPSPASLDSTSKPSSMPYITETNLVSNPEMLSPFSGAVLVASIVRKVLDHSWLCTQSGRQDNSSGFWDRHYSLLKLMSNFDALLHPFSTRLMNLHPLAFDLQILFHGAEIHLWEIAFNQGEKRGLPPPVNEESAKHLLAMAQKAAATICSTWSRHRPMSNKLSLSGAFVAWPICMAIKVFRTKLPISDAVDDDVCADMIQMLYKALGGIEKPDGPWHRSLLTSPLRQQDY</sequence>
<feature type="compositionally biased region" description="Low complexity" evidence="7">
    <location>
        <begin position="90"/>
        <end position="113"/>
    </location>
</feature>
<dbReference type="OrthoDB" id="4356994at2759"/>